<dbReference type="InterPro" id="IPR016187">
    <property type="entry name" value="CTDL_fold"/>
</dbReference>
<dbReference type="SUPFAM" id="SSF56436">
    <property type="entry name" value="C-type lectin-like"/>
    <property type="match status" value="1"/>
</dbReference>
<dbReference type="PANTHER" id="PTHR23150">
    <property type="entry name" value="SULFATASE MODIFYING FACTOR 1, 2"/>
    <property type="match status" value="1"/>
</dbReference>
<reference evidence="3" key="1">
    <citation type="submission" date="2024-01" db="EMBL/GenBank/DDBJ databases">
        <title>Mycovorax composti gen. nov. sp. nov., a member of the family Chitinophagaceae isolated from button mushroom compost.</title>
        <authorList>
            <person name="Thai M."/>
            <person name="Bell T.L."/>
            <person name="Kertesz M.A."/>
        </authorList>
    </citation>
    <scope>NUCLEOTIDE SEQUENCE [LARGE SCALE GENOMIC DNA]</scope>
    <source>
        <strain evidence="3">C216</strain>
    </source>
</reference>
<sequence length="144" mass="16502">MEWQYAAQTTDYRDWPWTKDAKGIVREEEPVTGTLTVFKIKGVDSTQANTGDGKLYPVGKYKNGVNPNGLYDLSGCVWQLTNDIYQVGNYTYIIMKGGSYYNPTSSWWYVQGGPREVHFRQFLLRVSPGFERNATVGFRCVKDF</sequence>
<dbReference type="InterPro" id="IPR051043">
    <property type="entry name" value="Sulfatase_Mod_Factor_Kinase"/>
</dbReference>
<protein>
    <recommendedName>
        <fullName evidence="1">Sulfatase-modifying factor enzyme-like domain-containing protein</fullName>
    </recommendedName>
</protein>
<dbReference type="Gene3D" id="3.90.1580.10">
    <property type="entry name" value="paralog of FGE (formylglycine-generating enzyme)"/>
    <property type="match status" value="1"/>
</dbReference>
<feature type="domain" description="Sulfatase-modifying factor enzyme-like" evidence="1">
    <location>
        <begin position="2"/>
        <end position="142"/>
    </location>
</feature>
<gene>
    <name evidence="2" type="ORF">PIECOFPK_02846</name>
</gene>
<dbReference type="InterPro" id="IPR005532">
    <property type="entry name" value="SUMF_dom"/>
</dbReference>
<evidence type="ECO:0000313" key="3">
    <source>
        <dbReference type="Proteomes" id="UP001321305"/>
    </source>
</evidence>
<keyword evidence="3" id="KW-1185">Reference proteome</keyword>
<dbReference type="Proteomes" id="UP001321305">
    <property type="component" value="Chromosome"/>
</dbReference>
<organism evidence="2 3">
    <name type="scientific">Mycovorax composti</name>
    <dbReference type="NCBI Taxonomy" id="2962693"/>
    <lineage>
        <taxon>Bacteria</taxon>
        <taxon>Pseudomonadati</taxon>
        <taxon>Bacteroidota</taxon>
        <taxon>Chitinophagia</taxon>
        <taxon>Chitinophagales</taxon>
        <taxon>Chitinophagaceae</taxon>
        <taxon>Mycovorax</taxon>
    </lineage>
</organism>
<dbReference type="Pfam" id="PF03781">
    <property type="entry name" value="FGE-sulfatase"/>
    <property type="match status" value="1"/>
</dbReference>
<accession>A0ABZ2ENC3</accession>
<dbReference type="EMBL" id="CP144143">
    <property type="protein sequence ID" value="WWC85103.1"/>
    <property type="molecule type" value="Genomic_DNA"/>
</dbReference>
<name>A0ABZ2ENC3_9BACT</name>
<evidence type="ECO:0000259" key="1">
    <source>
        <dbReference type="Pfam" id="PF03781"/>
    </source>
</evidence>
<dbReference type="InterPro" id="IPR042095">
    <property type="entry name" value="SUMF_sf"/>
</dbReference>
<evidence type="ECO:0000313" key="2">
    <source>
        <dbReference type="EMBL" id="WWC85103.1"/>
    </source>
</evidence>
<dbReference type="PANTHER" id="PTHR23150:SF19">
    <property type="entry name" value="FORMYLGLYCINE-GENERATING ENZYME"/>
    <property type="match status" value="1"/>
</dbReference>
<proteinExistence type="predicted"/>